<gene>
    <name evidence="2" type="ORF">CRD36_00030</name>
    <name evidence="1" type="ORF">CRD36_13985</name>
</gene>
<comment type="caution">
    <text evidence="1">The sequence shown here is derived from an EMBL/GenBank/DDBJ whole genome shotgun (WGS) entry which is preliminary data.</text>
</comment>
<organism evidence="1 3">
    <name type="scientific">Paremcibacter congregatus</name>
    <dbReference type="NCBI Taxonomy" id="2043170"/>
    <lineage>
        <taxon>Bacteria</taxon>
        <taxon>Pseudomonadati</taxon>
        <taxon>Pseudomonadota</taxon>
        <taxon>Alphaproteobacteria</taxon>
        <taxon>Emcibacterales</taxon>
        <taxon>Emcibacteraceae</taxon>
        <taxon>Paremcibacter</taxon>
    </lineage>
</organism>
<evidence type="ECO:0000313" key="3">
    <source>
        <dbReference type="Proteomes" id="UP000229730"/>
    </source>
</evidence>
<dbReference type="EMBL" id="PDEM01000026">
    <property type="protein sequence ID" value="PHZ84033.1"/>
    <property type="molecule type" value="Genomic_DNA"/>
</dbReference>
<dbReference type="EMBL" id="PDEM01000002">
    <property type="protein sequence ID" value="PHZ86756.1"/>
    <property type="molecule type" value="Genomic_DNA"/>
</dbReference>
<evidence type="ECO:0000313" key="1">
    <source>
        <dbReference type="EMBL" id="PHZ84033.1"/>
    </source>
</evidence>
<feature type="non-terminal residue" evidence="1">
    <location>
        <position position="64"/>
    </location>
</feature>
<name>A0A2G4YP01_9PROT</name>
<keyword evidence="3" id="KW-1185">Reference proteome</keyword>
<protein>
    <submittedName>
        <fullName evidence="1">Uncharacterized protein</fullName>
    </submittedName>
</protein>
<dbReference type="Proteomes" id="UP000229730">
    <property type="component" value="Unassembled WGS sequence"/>
</dbReference>
<dbReference type="AlphaFoldDB" id="A0A2G4YP01"/>
<sequence length="64" mass="7030">MAVLSSRRIEFLYDGADMVGEYNSSGALARRYVHGPGLDAPLVWYEGSGTSSRRWLHADARGSI</sequence>
<evidence type="ECO:0000313" key="2">
    <source>
        <dbReference type="EMBL" id="PHZ86756.1"/>
    </source>
</evidence>
<reference evidence="1 3" key="1">
    <citation type="submission" date="2017-10" db="EMBL/GenBank/DDBJ databases">
        <title>Frigbacter circumglobatus gen. nov. sp. nov., isolated from sediment cultured in situ.</title>
        <authorList>
            <person name="Zhao Z."/>
        </authorList>
    </citation>
    <scope>NUCLEOTIDE SEQUENCE [LARGE SCALE GENOMIC DNA]</scope>
    <source>
        <strain evidence="1 3">ZYL</strain>
    </source>
</reference>
<accession>A0A2G4YP01</accession>
<proteinExistence type="predicted"/>
<dbReference type="InParanoid" id="A0A2G4YP01"/>